<organism evidence="1 2">
    <name type="scientific">Nonomuraea jiangxiensis</name>
    <dbReference type="NCBI Taxonomy" id="633440"/>
    <lineage>
        <taxon>Bacteria</taxon>
        <taxon>Bacillati</taxon>
        <taxon>Actinomycetota</taxon>
        <taxon>Actinomycetes</taxon>
        <taxon>Streptosporangiales</taxon>
        <taxon>Streptosporangiaceae</taxon>
        <taxon>Nonomuraea</taxon>
    </lineage>
</organism>
<accession>A0A1G9VPZ8</accession>
<keyword evidence="2" id="KW-1185">Reference proteome</keyword>
<sequence>MPTTVEHHDPAGPGPVLADFLVRVVRAWRLTWSQRRVRGRLRHIQIGDPFRARDDLFWAYSLHSAPTSGPLHTMVG</sequence>
<gene>
    <name evidence="1" type="ORF">SAMN05421869_15411</name>
</gene>
<evidence type="ECO:0000313" key="2">
    <source>
        <dbReference type="Proteomes" id="UP000199202"/>
    </source>
</evidence>
<dbReference type="AlphaFoldDB" id="A0A1G9VPZ8"/>
<protein>
    <submittedName>
        <fullName evidence="1">Uncharacterized protein</fullName>
    </submittedName>
</protein>
<proteinExistence type="predicted"/>
<dbReference type="EMBL" id="FNDJ01000054">
    <property type="protein sequence ID" value="SDM74298.1"/>
    <property type="molecule type" value="Genomic_DNA"/>
</dbReference>
<evidence type="ECO:0000313" key="1">
    <source>
        <dbReference type="EMBL" id="SDM74298.1"/>
    </source>
</evidence>
<name>A0A1G9VPZ8_9ACTN</name>
<dbReference type="Proteomes" id="UP000199202">
    <property type="component" value="Unassembled WGS sequence"/>
</dbReference>
<reference evidence="1 2" key="1">
    <citation type="submission" date="2016-10" db="EMBL/GenBank/DDBJ databases">
        <authorList>
            <person name="de Groot N.N."/>
        </authorList>
    </citation>
    <scope>NUCLEOTIDE SEQUENCE [LARGE SCALE GENOMIC DNA]</scope>
    <source>
        <strain evidence="1 2">CGMCC 4.6533</strain>
    </source>
</reference>